<name>A0A2N9AIK5_METEX</name>
<gene>
    <name evidence="2" type="ORF">TK0001_0440</name>
</gene>
<dbReference type="Proteomes" id="UP000233769">
    <property type="component" value="Chromosome tk0001"/>
</dbReference>
<sequence>MLLGAARRDAGRGAADARHPPQPGRIAHHRAAGHARGQQLGRSVDRPGGAAGGAALRTLQDSGPVRAVLQRLEGHQRRVRVLARVIRRLDPPIHRVIGLSVSHSPNDLDLSHAWNSLHPAHPPAGAHGRARRPRPGAARRESGAGAASTPHRQRRLPADADRRRRLRR</sequence>
<evidence type="ECO:0000313" key="3">
    <source>
        <dbReference type="Proteomes" id="UP000233769"/>
    </source>
</evidence>
<feature type="region of interest" description="Disordered" evidence="1">
    <location>
        <begin position="1"/>
        <end position="52"/>
    </location>
</feature>
<feature type="compositionally biased region" description="Basic and acidic residues" evidence="1">
    <location>
        <begin position="1"/>
        <end position="19"/>
    </location>
</feature>
<dbReference type="AlphaFoldDB" id="A0A2N9AIK5"/>
<dbReference type="EMBL" id="LT962688">
    <property type="protein sequence ID" value="SOR27042.1"/>
    <property type="molecule type" value="Genomic_DNA"/>
</dbReference>
<protein>
    <submittedName>
        <fullName evidence="2">Uncharacterized protein</fullName>
    </submittedName>
</protein>
<reference evidence="3" key="1">
    <citation type="submission" date="2017-10" db="EMBL/GenBank/DDBJ databases">
        <authorList>
            <person name="Regsiter A."/>
            <person name="William W."/>
        </authorList>
    </citation>
    <scope>NUCLEOTIDE SEQUENCE [LARGE SCALE GENOMIC DNA]</scope>
</reference>
<feature type="region of interest" description="Disordered" evidence="1">
    <location>
        <begin position="113"/>
        <end position="168"/>
    </location>
</feature>
<accession>A0A2N9AIK5</accession>
<evidence type="ECO:0000256" key="1">
    <source>
        <dbReference type="SAM" id="MobiDB-lite"/>
    </source>
</evidence>
<proteinExistence type="predicted"/>
<organism evidence="2 3">
    <name type="scientific">Methylorubrum extorquens</name>
    <name type="common">Methylobacterium dichloromethanicum</name>
    <name type="synonym">Methylobacterium extorquens</name>
    <dbReference type="NCBI Taxonomy" id="408"/>
    <lineage>
        <taxon>Bacteria</taxon>
        <taxon>Pseudomonadati</taxon>
        <taxon>Pseudomonadota</taxon>
        <taxon>Alphaproteobacteria</taxon>
        <taxon>Hyphomicrobiales</taxon>
        <taxon>Methylobacteriaceae</taxon>
        <taxon>Methylorubrum</taxon>
    </lineage>
</organism>
<evidence type="ECO:0000313" key="2">
    <source>
        <dbReference type="EMBL" id="SOR27042.1"/>
    </source>
</evidence>